<evidence type="ECO:0000313" key="4">
    <source>
        <dbReference type="EMBL" id="OUC78980.1"/>
    </source>
</evidence>
<evidence type="ECO:0000313" key="5">
    <source>
        <dbReference type="Proteomes" id="UP000194632"/>
    </source>
</evidence>
<dbReference type="Pfam" id="PF00583">
    <property type="entry name" value="Acetyltransf_1"/>
    <property type="match status" value="1"/>
</dbReference>
<feature type="domain" description="N-acetyltransferase" evidence="3">
    <location>
        <begin position="13"/>
        <end position="180"/>
    </location>
</feature>
<organism evidence="4 5">
    <name type="scientific">Gordonia lacunae</name>
    <dbReference type="NCBI Taxonomy" id="417102"/>
    <lineage>
        <taxon>Bacteria</taxon>
        <taxon>Bacillati</taxon>
        <taxon>Actinomycetota</taxon>
        <taxon>Actinomycetes</taxon>
        <taxon>Mycobacteriales</taxon>
        <taxon>Gordoniaceae</taxon>
        <taxon>Gordonia</taxon>
    </lineage>
</organism>
<keyword evidence="5" id="KW-1185">Reference proteome</keyword>
<dbReference type="AlphaFoldDB" id="A0A243QB43"/>
<evidence type="ECO:0000256" key="2">
    <source>
        <dbReference type="ARBA" id="ARBA00023315"/>
    </source>
</evidence>
<dbReference type="EMBL" id="NGFO01000009">
    <property type="protein sequence ID" value="OUC78980.1"/>
    <property type="molecule type" value="Genomic_DNA"/>
</dbReference>
<proteinExistence type="predicted"/>
<dbReference type="PANTHER" id="PTHR43072">
    <property type="entry name" value="N-ACETYLTRANSFERASE"/>
    <property type="match status" value="1"/>
</dbReference>
<dbReference type="Proteomes" id="UP000194632">
    <property type="component" value="Unassembled WGS sequence"/>
</dbReference>
<protein>
    <submittedName>
        <fullName evidence="4">GNAT family N-acetyltransferase</fullName>
    </submittedName>
</protein>
<reference evidence="4 5" key="1">
    <citation type="submission" date="2017-05" db="EMBL/GenBank/DDBJ databases">
        <title>Biotechnological potential of actinobacteria isolated from South African environments.</title>
        <authorList>
            <person name="Le Roes-Hill M."/>
            <person name="Prins A."/>
            <person name="Durrell K.A."/>
        </authorList>
    </citation>
    <scope>NUCLEOTIDE SEQUENCE [LARGE SCALE GENOMIC DNA]</scope>
    <source>
        <strain evidence="4">BS2</strain>
    </source>
</reference>
<evidence type="ECO:0000256" key="1">
    <source>
        <dbReference type="ARBA" id="ARBA00022679"/>
    </source>
</evidence>
<dbReference type="OrthoDB" id="3173333at2"/>
<keyword evidence="1 4" id="KW-0808">Transferase</keyword>
<dbReference type="GO" id="GO:0016747">
    <property type="term" value="F:acyltransferase activity, transferring groups other than amino-acyl groups"/>
    <property type="evidence" value="ECO:0007669"/>
    <property type="project" value="InterPro"/>
</dbReference>
<dbReference type="PANTHER" id="PTHR43072:SF23">
    <property type="entry name" value="UPF0039 PROTEIN C11D3.02C"/>
    <property type="match status" value="1"/>
</dbReference>
<gene>
    <name evidence="4" type="ORF">CA982_09595</name>
</gene>
<dbReference type="PROSITE" id="PS51186">
    <property type="entry name" value="GNAT"/>
    <property type="match status" value="1"/>
</dbReference>
<keyword evidence="2" id="KW-0012">Acyltransferase</keyword>
<name>A0A243QB43_9ACTN</name>
<dbReference type="Gene3D" id="3.40.630.30">
    <property type="match status" value="1"/>
</dbReference>
<dbReference type="RefSeq" id="WP_086535116.1">
    <property type="nucleotide sequence ID" value="NZ_JBLKRZ010000006.1"/>
</dbReference>
<dbReference type="CDD" id="cd04301">
    <property type="entry name" value="NAT_SF"/>
    <property type="match status" value="1"/>
</dbReference>
<dbReference type="InterPro" id="IPR016181">
    <property type="entry name" value="Acyl_CoA_acyltransferase"/>
</dbReference>
<dbReference type="STRING" id="417102.CA982_09595"/>
<dbReference type="SUPFAM" id="SSF55729">
    <property type="entry name" value="Acyl-CoA N-acyltransferases (Nat)"/>
    <property type="match status" value="1"/>
</dbReference>
<sequence>MSERVPEAPATPIRVTDATIDDCEAVADIYAHYVQNTVATFDYLVPSLAQWQAKHAAITAAGRPFVVARAVDDGVERVVGYAYLGTFRTMPAYDLSTEDSIYVRPGQGGRGIGTALMAALLERANPDNVRQIVAVIAATGGDGSIALHRRFGFDEVGRLRAIGHKAEQWIDCVYMQKDLWPDGDAPAGTDG</sequence>
<evidence type="ECO:0000259" key="3">
    <source>
        <dbReference type="PROSITE" id="PS51186"/>
    </source>
</evidence>
<accession>A0A243QB43</accession>
<comment type="caution">
    <text evidence="4">The sequence shown here is derived from an EMBL/GenBank/DDBJ whole genome shotgun (WGS) entry which is preliminary data.</text>
</comment>
<dbReference type="InterPro" id="IPR000182">
    <property type="entry name" value="GNAT_dom"/>
</dbReference>